<dbReference type="InterPro" id="IPR004147">
    <property type="entry name" value="ABC1_dom"/>
</dbReference>
<proteinExistence type="predicted"/>
<dbReference type="Pfam" id="PF03109">
    <property type="entry name" value="ABC1"/>
    <property type="match status" value="2"/>
</dbReference>
<dbReference type="SUPFAM" id="SSF56112">
    <property type="entry name" value="Protein kinase-like (PK-like)"/>
    <property type="match status" value="1"/>
</dbReference>
<dbReference type="Proteomes" id="UP000317494">
    <property type="component" value="Unassembled WGS sequence"/>
</dbReference>
<dbReference type="GO" id="GO:0005739">
    <property type="term" value="C:mitochondrion"/>
    <property type="evidence" value="ECO:0007669"/>
    <property type="project" value="TreeGrafter"/>
</dbReference>
<keyword evidence="1" id="KW-0812">Transmembrane</keyword>
<organism evidence="3 6">
    <name type="scientific">Synchytrium endobioticum</name>
    <dbReference type="NCBI Taxonomy" id="286115"/>
    <lineage>
        <taxon>Eukaryota</taxon>
        <taxon>Fungi</taxon>
        <taxon>Fungi incertae sedis</taxon>
        <taxon>Chytridiomycota</taxon>
        <taxon>Chytridiomycota incertae sedis</taxon>
        <taxon>Chytridiomycetes</taxon>
        <taxon>Synchytriales</taxon>
        <taxon>Synchytriaceae</taxon>
        <taxon>Synchytrium</taxon>
    </lineage>
</organism>
<reference evidence="5 6" key="1">
    <citation type="journal article" date="2019" name="Sci. Rep.">
        <title>Comparative genomics of chytrid fungi reveal insights into the obligate biotrophic and pathogenic lifestyle of Synchytrium endobioticum.</title>
        <authorList>
            <person name="van de Vossenberg B.T.L.H."/>
            <person name="Warris S."/>
            <person name="Nguyen H.D.T."/>
            <person name="van Gent-Pelzer M.P.E."/>
            <person name="Joly D.L."/>
            <person name="van de Geest H.C."/>
            <person name="Bonants P.J.M."/>
            <person name="Smith D.S."/>
            <person name="Levesque C.A."/>
            <person name="van der Lee T.A.J."/>
        </authorList>
    </citation>
    <scope>NUCLEOTIDE SEQUENCE [LARGE SCALE GENOMIC DNA]</scope>
    <source>
        <strain evidence="3 6">LEV6574</strain>
        <strain evidence="4 5">MB42</strain>
    </source>
</reference>
<feature type="transmembrane region" description="Helical" evidence="1">
    <location>
        <begin position="76"/>
        <end position="100"/>
    </location>
</feature>
<sequence>MCSTCSTISKYRYYHSAFTIRSSAPSFRQHSYSAYSSSTLAAISLIAANNTLKPPHSEAPEITPSRRKRRVSPFVIVGRLAYLACLFLPVMVSFPVWWYFGKSSIWWVRLVCWSFEHAGAAFIKLGQWAATRSDLFDTDIRLIFARLQSQVTPHSLKATRTIIFSQLGASIDDIFEEFDEHVIGTGAIAQVYKAKIRNHPGYVAVKVLHPGVEDQVWLSLTDEAQTFADMMVDQLDLSQEGRHLVQFRKEFSGWRYVAFPKPLQIVVSTEGHVLVSDEINNNSGHRVLVEEFVDGTPLSRFMRCSPSLYDEEIARLGLETFLEMLLINNHVHVDMHPGNIMVTFVPKNVVENTLEKLQAAAISLPRQSSRSAYEGRSPHCAEFRAVLSEMYDHNYRPKLVILDTGLSTTLSPTRRRDLIDLLRAIAEFRGNDAGRLMIQRSRDPSTVVDEEGFAAKIDKIILGVKRNTLALGRVGIGQILSDVLTAVRVHRVRLEGDFANIVVAIIVTEGIGRQLDDELDLLAATVPVLSRLDSQSEAKGEFRHIVAEGVALHIARFFWSWTDRITIEEYERARQMFPEY</sequence>
<dbReference type="PANTHER" id="PTHR45890">
    <property type="entry name" value="AARF DOMAIN CONTAINING KINASE 2 (PREDICTED)"/>
    <property type="match status" value="1"/>
</dbReference>
<dbReference type="Gene3D" id="1.10.510.10">
    <property type="entry name" value="Transferase(Phosphotransferase) domain 1"/>
    <property type="match status" value="1"/>
</dbReference>
<dbReference type="STRING" id="286115.A0A507D9L1"/>
<feature type="domain" description="ABC1 atypical kinase-like" evidence="2">
    <location>
        <begin position="146"/>
        <end position="216"/>
    </location>
</feature>
<dbReference type="InterPro" id="IPR011009">
    <property type="entry name" value="Kinase-like_dom_sf"/>
</dbReference>
<dbReference type="Proteomes" id="UP000320475">
    <property type="component" value="Unassembled WGS sequence"/>
</dbReference>
<comment type="caution">
    <text evidence="3">The sequence shown here is derived from an EMBL/GenBank/DDBJ whole genome shotgun (WGS) entry which is preliminary data.</text>
</comment>
<dbReference type="EMBL" id="QEAN01000048">
    <property type="protein sequence ID" value="TPX51935.1"/>
    <property type="molecule type" value="Genomic_DNA"/>
</dbReference>
<feature type="domain" description="ABC1 atypical kinase-like" evidence="2">
    <location>
        <begin position="224"/>
        <end position="343"/>
    </location>
</feature>
<evidence type="ECO:0000313" key="4">
    <source>
        <dbReference type="EMBL" id="TPX51935.1"/>
    </source>
</evidence>
<evidence type="ECO:0000313" key="6">
    <source>
        <dbReference type="Proteomes" id="UP000320475"/>
    </source>
</evidence>
<accession>A0A507D9L1</accession>
<dbReference type="PANTHER" id="PTHR45890:SF1">
    <property type="entry name" value="AARF DOMAIN CONTAINING KINASE 2"/>
    <property type="match status" value="1"/>
</dbReference>
<evidence type="ECO:0000313" key="3">
    <source>
        <dbReference type="EMBL" id="TPX48141.1"/>
    </source>
</evidence>
<keyword evidence="5" id="KW-1185">Reference proteome</keyword>
<dbReference type="EMBL" id="QEAM01000058">
    <property type="protein sequence ID" value="TPX48141.1"/>
    <property type="molecule type" value="Genomic_DNA"/>
</dbReference>
<keyword evidence="1" id="KW-1133">Transmembrane helix</keyword>
<name>A0A507D9L1_9FUNG</name>
<dbReference type="InterPro" id="IPR052402">
    <property type="entry name" value="ADCK_kinase"/>
</dbReference>
<dbReference type="AlphaFoldDB" id="A0A507D9L1"/>
<dbReference type="VEuPathDB" id="FungiDB:SeMB42_g01763"/>
<evidence type="ECO:0000256" key="1">
    <source>
        <dbReference type="SAM" id="Phobius"/>
    </source>
</evidence>
<evidence type="ECO:0000313" key="5">
    <source>
        <dbReference type="Proteomes" id="UP000317494"/>
    </source>
</evidence>
<protein>
    <recommendedName>
        <fullName evidence="2">ABC1 atypical kinase-like domain-containing protein</fullName>
    </recommendedName>
</protein>
<dbReference type="OrthoDB" id="1290869at2759"/>
<gene>
    <name evidence="3" type="ORF">SeLEV6574_g02196</name>
    <name evidence="4" type="ORF">SeMB42_g01763</name>
</gene>
<keyword evidence="1" id="KW-0472">Membrane</keyword>
<evidence type="ECO:0000259" key="2">
    <source>
        <dbReference type="Pfam" id="PF03109"/>
    </source>
</evidence>